<keyword evidence="5 8" id="KW-0812">Transmembrane</keyword>
<comment type="similarity">
    <text evidence="3">Belongs to the TPT transporter family. SLC35D subfamily.</text>
</comment>
<name>A0A151GLM0_DRECN</name>
<feature type="transmembrane region" description="Helical" evidence="8">
    <location>
        <begin position="67"/>
        <end position="87"/>
    </location>
</feature>
<feature type="transmembrane region" description="Helical" evidence="8">
    <location>
        <begin position="36"/>
        <end position="55"/>
    </location>
</feature>
<dbReference type="InterPro" id="IPR050186">
    <property type="entry name" value="TPT_transporter"/>
</dbReference>
<evidence type="ECO:0000256" key="3">
    <source>
        <dbReference type="ARBA" id="ARBA00010425"/>
    </source>
</evidence>
<proteinExistence type="inferred from homology"/>
<protein>
    <recommendedName>
        <fullName evidence="9">Sugar phosphate transporter domain-containing protein</fullName>
    </recommendedName>
</protein>
<evidence type="ECO:0000259" key="9">
    <source>
        <dbReference type="Pfam" id="PF03151"/>
    </source>
</evidence>
<feature type="transmembrane region" description="Helical" evidence="8">
    <location>
        <begin position="186"/>
        <end position="210"/>
    </location>
</feature>
<dbReference type="RefSeq" id="XP_040657359.1">
    <property type="nucleotide sequence ID" value="XM_040802326.1"/>
</dbReference>
<dbReference type="InParanoid" id="A0A151GLM0"/>
<dbReference type="Pfam" id="PF03151">
    <property type="entry name" value="TPT"/>
    <property type="match status" value="1"/>
</dbReference>
<dbReference type="GeneID" id="63717663"/>
<feature type="transmembrane region" description="Helical" evidence="8">
    <location>
        <begin position="253"/>
        <end position="271"/>
    </location>
</feature>
<feature type="transmembrane region" description="Helical" evidence="8">
    <location>
        <begin position="161"/>
        <end position="180"/>
    </location>
</feature>
<evidence type="ECO:0000256" key="1">
    <source>
        <dbReference type="ARBA" id="ARBA00003420"/>
    </source>
</evidence>
<dbReference type="InterPro" id="IPR004853">
    <property type="entry name" value="Sugar_P_trans_dom"/>
</dbReference>
<comment type="caution">
    <text evidence="10">The sequence shown here is derived from an EMBL/GenBank/DDBJ whole genome shotgun (WGS) entry which is preliminary data.</text>
</comment>
<dbReference type="AlphaFoldDB" id="A0A151GLM0"/>
<dbReference type="EMBL" id="LAYC01000002">
    <property type="protein sequence ID" value="KYK58007.1"/>
    <property type="molecule type" value="Genomic_DNA"/>
</dbReference>
<organism evidence="10 11">
    <name type="scientific">Drechmeria coniospora</name>
    <name type="common">Nematophagous fungus</name>
    <name type="synonym">Meria coniospora</name>
    <dbReference type="NCBI Taxonomy" id="98403"/>
    <lineage>
        <taxon>Eukaryota</taxon>
        <taxon>Fungi</taxon>
        <taxon>Dikarya</taxon>
        <taxon>Ascomycota</taxon>
        <taxon>Pezizomycotina</taxon>
        <taxon>Sordariomycetes</taxon>
        <taxon>Hypocreomycetidae</taxon>
        <taxon>Hypocreales</taxon>
        <taxon>Ophiocordycipitaceae</taxon>
        <taxon>Drechmeria</taxon>
    </lineage>
</organism>
<evidence type="ECO:0000256" key="8">
    <source>
        <dbReference type="SAM" id="Phobius"/>
    </source>
</evidence>
<comment type="subunit">
    <text evidence="4">Homooligomer.</text>
</comment>
<comment type="subcellular location">
    <subcellularLocation>
        <location evidence="2">Endoplasmic reticulum membrane</location>
        <topology evidence="2">Multi-pass membrane protein</topology>
    </subcellularLocation>
</comment>
<reference evidence="10 11" key="1">
    <citation type="journal article" date="2016" name="Sci. Rep.">
        <title>Insights into Adaptations to a Near-Obligate Nematode Endoparasitic Lifestyle from the Finished Genome of Drechmeria coniospora.</title>
        <authorList>
            <person name="Zhang L."/>
            <person name="Zhou Z."/>
            <person name="Guo Q."/>
            <person name="Fokkens L."/>
            <person name="Miskei M."/>
            <person name="Pocsi I."/>
            <person name="Zhang W."/>
            <person name="Chen M."/>
            <person name="Wang L."/>
            <person name="Sun Y."/>
            <person name="Donzelli B.G."/>
            <person name="Gibson D.M."/>
            <person name="Nelson D.R."/>
            <person name="Luo J.G."/>
            <person name="Rep M."/>
            <person name="Liu H."/>
            <person name="Yang S."/>
            <person name="Wang J."/>
            <person name="Krasnoff S.B."/>
            <person name="Xu Y."/>
            <person name="Molnar I."/>
            <person name="Lin M."/>
        </authorList>
    </citation>
    <scope>NUCLEOTIDE SEQUENCE [LARGE SCALE GENOMIC DNA]</scope>
    <source>
        <strain evidence="10 11">ARSEF 6962</strain>
    </source>
</reference>
<dbReference type="GO" id="GO:0005789">
    <property type="term" value="C:endoplasmic reticulum membrane"/>
    <property type="evidence" value="ECO:0007669"/>
    <property type="project" value="UniProtKB-SubCell"/>
</dbReference>
<dbReference type="PANTHER" id="PTHR11132">
    <property type="entry name" value="SOLUTE CARRIER FAMILY 35"/>
    <property type="match status" value="1"/>
</dbReference>
<keyword evidence="6 8" id="KW-1133">Transmembrane helix</keyword>
<keyword evidence="7 8" id="KW-0472">Membrane</keyword>
<feature type="transmembrane region" description="Helical" evidence="8">
    <location>
        <begin position="222"/>
        <end position="241"/>
    </location>
</feature>
<comment type="function">
    <text evidence="1">Involved in the import of GDP-mannose from the cytoplasm into the Golgi lumen.</text>
</comment>
<evidence type="ECO:0000256" key="2">
    <source>
        <dbReference type="ARBA" id="ARBA00004477"/>
    </source>
</evidence>
<feature type="transmembrane region" description="Helical" evidence="8">
    <location>
        <begin position="310"/>
        <end position="328"/>
    </location>
</feature>
<sequence length="393" mass="42360">MAIQPPPPTAMKIAKLRVSDEKAFVPEMDEAVDSGWHAPVGIILWIFLSNLTIILNKWIIDTAGFRYPIILTCWHFFSTSIAVQVLARTTSLLDSRHSLGMTPLVYVRTLLPIGVCYSASLVCSNIVYIYLSVAFIQMLNAANPAAVLLVSWAWRVIDPSLSAFVNMLVIVAGAALASLGEVQFSIVGLLFQTAGIILGALRLVLTQVLVSQKGMKMDPIVAIYYFGPACAAMTMLVAFVVEVPRFEIDRLTSSAVGLLLLSAVVAFALNVTTVQLIGKTSGLVMALTGIFKNILLIVVSVFIWHTHITAVQAAGYTLALVGLTYYWIGDEQLAKLYRTTSTWLVAGSGATSIGRRGNTTLVVLGGTALCIFLLSLLFSAFHHDGAANHVNVT</sequence>
<evidence type="ECO:0000256" key="6">
    <source>
        <dbReference type="ARBA" id="ARBA00022989"/>
    </source>
</evidence>
<gene>
    <name evidence="10" type="ORF">DCS_05020</name>
</gene>
<feature type="domain" description="Sugar phosphate transporter" evidence="9">
    <location>
        <begin position="42"/>
        <end position="326"/>
    </location>
</feature>
<dbReference type="Proteomes" id="UP000076580">
    <property type="component" value="Chromosome 02"/>
</dbReference>
<accession>A0A151GLM0</accession>
<feature type="transmembrane region" description="Helical" evidence="8">
    <location>
        <begin position="361"/>
        <end position="381"/>
    </location>
</feature>
<evidence type="ECO:0000256" key="5">
    <source>
        <dbReference type="ARBA" id="ARBA00022692"/>
    </source>
</evidence>
<feature type="transmembrane region" description="Helical" evidence="8">
    <location>
        <begin position="283"/>
        <end position="304"/>
    </location>
</feature>
<evidence type="ECO:0000256" key="4">
    <source>
        <dbReference type="ARBA" id="ARBA00011182"/>
    </source>
</evidence>
<evidence type="ECO:0000256" key="7">
    <source>
        <dbReference type="ARBA" id="ARBA00023136"/>
    </source>
</evidence>
<keyword evidence="11" id="KW-1185">Reference proteome</keyword>
<evidence type="ECO:0000313" key="10">
    <source>
        <dbReference type="EMBL" id="KYK58007.1"/>
    </source>
</evidence>
<evidence type="ECO:0000313" key="11">
    <source>
        <dbReference type="Proteomes" id="UP000076580"/>
    </source>
</evidence>